<keyword evidence="7" id="KW-1185">Reference proteome</keyword>
<dbReference type="SMART" id="SM00360">
    <property type="entry name" value="RRM"/>
    <property type="match status" value="1"/>
</dbReference>
<proteinExistence type="predicted"/>
<dbReference type="PROSITE" id="PS50102">
    <property type="entry name" value="RRM"/>
    <property type="match status" value="1"/>
</dbReference>
<protein>
    <recommendedName>
        <fullName evidence="5">RRM domain-containing protein</fullName>
    </recommendedName>
</protein>
<sequence length="349" mass="39705">MASTGEEDQLEYTKIREVFQHASDYLSPQLKNTEGLLRLHAYRARLEAKLGKDITAARGVWDNFLKICGSMLEAWKEDICYSWLCFEREFGKLKDFDDALQKVTPRLEQLRLFRMQQESNSIEENENNLRKNAHNKRKLGSHISKEQSPAKRQRGVDRVADKAPTANKHQGRNSSHETKVEDVNPRNNKSDDNLPPKESKTYTDQCTAFISNHHLKANYELIRNFFSDVGGVVTIRILNDKFTGKSRGLAYVDFMDDENLSAALAKNKQKLLGKRLSSLRSDPKSGRMESSAPKSLKEHVDAPDHSSQKGSMSKETSDTSKLDVKDEGISPREPRKNTFALPRNVRPLG</sequence>
<organism evidence="6 7">
    <name type="scientific">Stylosanthes scabra</name>
    <dbReference type="NCBI Taxonomy" id="79078"/>
    <lineage>
        <taxon>Eukaryota</taxon>
        <taxon>Viridiplantae</taxon>
        <taxon>Streptophyta</taxon>
        <taxon>Embryophyta</taxon>
        <taxon>Tracheophyta</taxon>
        <taxon>Spermatophyta</taxon>
        <taxon>Magnoliopsida</taxon>
        <taxon>eudicotyledons</taxon>
        <taxon>Gunneridae</taxon>
        <taxon>Pentapetalae</taxon>
        <taxon>rosids</taxon>
        <taxon>fabids</taxon>
        <taxon>Fabales</taxon>
        <taxon>Fabaceae</taxon>
        <taxon>Papilionoideae</taxon>
        <taxon>50 kb inversion clade</taxon>
        <taxon>dalbergioids sensu lato</taxon>
        <taxon>Dalbergieae</taxon>
        <taxon>Pterocarpus clade</taxon>
        <taxon>Stylosanthes</taxon>
    </lineage>
</organism>
<name>A0ABU6ZIH6_9FABA</name>
<evidence type="ECO:0000313" key="6">
    <source>
        <dbReference type="EMBL" id="MED6221756.1"/>
    </source>
</evidence>
<accession>A0ABU6ZIH6</accession>
<keyword evidence="1" id="KW-0677">Repeat</keyword>
<feature type="compositionally biased region" description="Basic and acidic residues" evidence="4">
    <location>
        <begin position="315"/>
        <end position="336"/>
    </location>
</feature>
<keyword evidence="2 3" id="KW-0694">RNA-binding</keyword>
<evidence type="ECO:0000313" key="7">
    <source>
        <dbReference type="Proteomes" id="UP001341840"/>
    </source>
</evidence>
<dbReference type="Proteomes" id="UP001341840">
    <property type="component" value="Unassembled WGS sequence"/>
</dbReference>
<feature type="compositionally biased region" description="Basic and acidic residues" evidence="4">
    <location>
        <begin position="143"/>
        <end position="161"/>
    </location>
</feature>
<dbReference type="PANTHER" id="PTHR23236:SF119">
    <property type="entry name" value="NUCLEAR RNA-BINDING PROTEIN SART-3"/>
    <property type="match status" value="1"/>
</dbReference>
<evidence type="ECO:0000256" key="1">
    <source>
        <dbReference type="ARBA" id="ARBA00022737"/>
    </source>
</evidence>
<dbReference type="Gene3D" id="1.25.40.10">
    <property type="entry name" value="Tetratricopeptide repeat domain"/>
    <property type="match status" value="1"/>
</dbReference>
<dbReference type="Pfam" id="PF00076">
    <property type="entry name" value="RRM_1"/>
    <property type="match status" value="1"/>
</dbReference>
<dbReference type="Gene3D" id="3.30.70.330">
    <property type="match status" value="1"/>
</dbReference>
<dbReference type="InterPro" id="IPR035979">
    <property type="entry name" value="RBD_domain_sf"/>
</dbReference>
<dbReference type="PANTHER" id="PTHR23236">
    <property type="entry name" value="EUKARYOTIC TRANSLATION INITIATION FACTOR 4B/4H"/>
    <property type="match status" value="1"/>
</dbReference>
<feature type="region of interest" description="Disordered" evidence="4">
    <location>
        <begin position="275"/>
        <end position="349"/>
    </location>
</feature>
<evidence type="ECO:0000259" key="5">
    <source>
        <dbReference type="PROSITE" id="PS50102"/>
    </source>
</evidence>
<dbReference type="EMBL" id="JASCZI010272338">
    <property type="protein sequence ID" value="MED6221756.1"/>
    <property type="molecule type" value="Genomic_DNA"/>
</dbReference>
<dbReference type="InterPro" id="IPR011990">
    <property type="entry name" value="TPR-like_helical_dom_sf"/>
</dbReference>
<feature type="domain" description="RRM" evidence="5">
    <location>
        <begin position="206"/>
        <end position="283"/>
    </location>
</feature>
<gene>
    <name evidence="6" type="ORF">PIB30_057816</name>
</gene>
<evidence type="ECO:0000256" key="2">
    <source>
        <dbReference type="ARBA" id="ARBA00022884"/>
    </source>
</evidence>
<feature type="compositionally biased region" description="Basic and acidic residues" evidence="4">
    <location>
        <begin position="295"/>
        <end position="307"/>
    </location>
</feature>
<reference evidence="6 7" key="1">
    <citation type="journal article" date="2023" name="Plants (Basel)">
        <title>Bridging the Gap: Combining Genomics and Transcriptomics Approaches to Understand Stylosanthes scabra, an Orphan Legume from the Brazilian Caatinga.</title>
        <authorList>
            <person name="Ferreira-Neto J.R.C."/>
            <person name="da Silva M.D."/>
            <person name="Binneck E."/>
            <person name="de Melo N.F."/>
            <person name="da Silva R.H."/>
            <person name="de Melo A.L.T.M."/>
            <person name="Pandolfi V."/>
            <person name="Bustamante F.O."/>
            <person name="Brasileiro-Vidal A.C."/>
            <person name="Benko-Iseppon A.M."/>
        </authorList>
    </citation>
    <scope>NUCLEOTIDE SEQUENCE [LARGE SCALE GENOMIC DNA]</scope>
    <source>
        <tissue evidence="6">Leaves</tissue>
    </source>
</reference>
<feature type="compositionally biased region" description="Basic residues" evidence="4">
    <location>
        <begin position="131"/>
        <end position="140"/>
    </location>
</feature>
<dbReference type="InterPro" id="IPR012677">
    <property type="entry name" value="Nucleotide-bd_a/b_plait_sf"/>
</dbReference>
<dbReference type="SUPFAM" id="SSF54928">
    <property type="entry name" value="RNA-binding domain, RBD"/>
    <property type="match status" value="1"/>
</dbReference>
<evidence type="ECO:0000256" key="4">
    <source>
        <dbReference type="SAM" id="MobiDB-lite"/>
    </source>
</evidence>
<feature type="region of interest" description="Disordered" evidence="4">
    <location>
        <begin position="119"/>
        <end position="200"/>
    </location>
</feature>
<dbReference type="InterPro" id="IPR000504">
    <property type="entry name" value="RRM_dom"/>
</dbReference>
<feature type="compositionally biased region" description="Basic and acidic residues" evidence="4">
    <location>
        <begin position="174"/>
        <end position="200"/>
    </location>
</feature>
<evidence type="ECO:0000256" key="3">
    <source>
        <dbReference type="PROSITE-ProRule" id="PRU00176"/>
    </source>
</evidence>
<comment type="caution">
    <text evidence="6">The sequence shown here is derived from an EMBL/GenBank/DDBJ whole genome shotgun (WGS) entry which is preliminary data.</text>
</comment>